<dbReference type="Proteomes" id="UP001153069">
    <property type="component" value="Unassembled WGS sequence"/>
</dbReference>
<dbReference type="PANTHER" id="PTHR46586">
    <property type="entry name" value="ANKYRIN REPEAT-CONTAINING PROTEIN"/>
    <property type="match status" value="1"/>
</dbReference>
<dbReference type="PANTHER" id="PTHR46586:SF3">
    <property type="entry name" value="ANKYRIN REPEAT-CONTAINING PROTEIN"/>
    <property type="match status" value="1"/>
</dbReference>
<name>A0A9N8EH02_9STRA</name>
<protein>
    <submittedName>
        <fullName evidence="1">Ankyrin repeat protein</fullName>
    </submittedName>
</protein>
<comment type="caution">
    <text evidence="1">The sequence shown here is derived from an EMBL/GenBank/DDBJ whole genome shotgun (WGS) entry which is preliminary data.</text>
</comment>
<organism evidence="1 2">
    <name type="scientific">Seminavis robusta</name>
    <dbReference type="NCBI Taxonomy" id="568900"/>
    <lineage>
        <taxon>Eukaryota</taxon>
        <taxon>Sar</taxon>
        <taxon>Stramenopiles</taxon>
        <taxon>Ochrophyta</taxon>
        <taxon>Bacillariophyta</taxon>
        <taxon>Bacillariophyceae</taxon>
        <taxon>Bacillariophycidae</taxon>
        <taxon>Naviculales</taxon>
        <taxon>Naviculaceae</taxon>
        <taxon>Seminavis</taxon>
    </lineage>
</organism>
<accession>A0A9N8EH02</accession>
<sequence>MKKHAGMLLDMDIWNFKWARGCPWNEETCSSAAYGGHLELLKWAREMVPWMKTHAWELLKWSFGTFEMAHENGCPWDDYTCRGAARGGHLELLKWAHENGCPWHESAGRIAAEGGHLELLKWAHENGCPWDEYTCSAAAERGYLEILKWARQNGCPWDEATCFHSAYGGHLEMLIWARQHGCPWDENRCLYYAKQRNHQNVVNWIESNLISRVELNIIMAESCNHATQ</sequence>
<dbReference type="OrthoDB" id="70387at2759"/>
<dbReference type="SUPFAM" id="SSF140860">
    <property type="entry name" value="Pseudo ankyrin repeat-like"/>
    <property type="match status" value="2"/>
</dbReference>
<dbReference type="InterPro" id="IPR052050">
    <property type="entry name" value="SecEffector_AnkRepeat"/>
</dbReference>
<dbReference type="EMBL" id="CAICTM010001116">
    <property type="protein sequence ID" value="CAB9520593.1"/>
    <property type="molecule type" value="Genomic_DNA"/>
</dbReference>
<dbReference type="AlphaFoldDB" id="A0A9N8EH02"/>
<dbReference type="InterPro" id="IPR036770">
    <property type="entry name" value="Ankyrin_rpt-contain_sf"/>
</dbReference>
<dbReference type="Gene3D" id="1.25.40.20">
    <property type="entry name" value="Ankyrin repeat-containing domain"/>
    <property type="match status" value="1"/>
</dbReference>
<gene>
    <name evidence="1" type="ORF">SEMRO_1118_G243080.1</name>
</gene>
<keyword evidence="2" id="KW-1185">Reference proteome</keyword>
<reference evidence="1" key="1">
    <citation type="submission" date="2020-06" db="EMBL/GenBank/DDBJ databases">
        <authorList>
            <consortium name="Plant Systems Biology data submission"/>
        </authorList>
    </citation>
    <scope>NUCLEOTIDE SEQUENCE</scope>
    <source>
        <strain evidence="1">D6</strain>
    </source>
</reference>
<evidence type="ECO:0000313" key="2">
    <source>
        <dbReference type="Proteomes" id="UP001153069"/>
    </source>
</evidence>
<proteinExistence type="predicted"/>
<evidence type="ECO:0000313" key="1">
    <source>
        <dbReference type="EMBL" id="CAB9520593.1"/>
    </source>
</evidence>